<keyword evidence="1" id="KW-0812">Transmembrane</keyword>
<organism evidence="3 4">
    <name type="scientific">Thioalkalivibrio versutus</name>
    <dbReference type="NCBI Taxonomy" id="106634"/>
    <lineage>
        <taxon>Bacteria</taxon>
        <taxon>Pseudomonadati</taxon>
        <taxon>Pseudomonadota</taxon>
        <taxon>Gammaproteobacteria</taxon>
        <taxon>Chromatiales</taxon>
        <taxon>Ectothiorhodospiraceae</taxon>
        <taxon>Thioalkalivibrio</taxon>
    </lineage>
</organism>
<keyword evidence="1" id="KW-0472">Membrane</keyword>
<feature type="transmembrane region" description="Helical" evidence="1">
    <location>
        <begin position="7"/>
        <end position="25"/>
    </location>
</feature>
<proteinExistence type="predicted"/>
<dbReference type="RefSeq" id="WP_018145533.1">
    <property type="nucleotide sequence ID" value="NZ_CP011367.1"/>
</dbReference>
<dbReference type="GO" id="GO:0016740">
    <property type="term" value="F:transferase activity"/>
    <property type="evidence" value="ECO:0007669"/>
    <property type="project" value="UniProtKB-KW"/>
</dbReference>
<sequence>MSTDRFFILFAGIVVLVSVLLTWLASPWWLLLAVFMGIHLIQASFTGFCPLVMILKSMGLKPGEIFP</sequence>
<feature type="domain" description="Inner membrane protein YgaP-like transmembrane" evidence="2">
    <location>
        <begin position="2"/>
        <end position="56"/>
    </location>
</feature>
<dbReference type="PATRIC" id="fig|106634.4.peg.1529"/>
<dbReference type="STRING" id="106634.TVD_07500"/>
<evidence type="ECO:0000313" key="4">
    <source>
        <dbReference type="Proteomes" id="UP000064201"/>
    </source>
</evidence>
<evidence type="ECO:0000313" key="3">
    <source>
        <dbReference type="EMBL" id="AKJ95217.1"/>
    </source>
</evidence>
<dbReference type="Gene3D" id="6.10.140.1340">
    <property type="match status" value="1"/>
</dbReference>
<protein>
    <submittedName>
        <fullName evidence="3">Sulfurtransferase</fullName>
    </submittedName>
</protein>
<dbReference type="EMBL" id="CP011367">
    <property type="protein sequence ID" value="AKJ95217.1"/>
    <property type="molecule type" value="Genomic_DNA"/>
</dbReference>
<keyword evidence="1" id="KW-1133">Transmembrane helix</keyword>
<keyword evidence="3" id="KW-0808">Transferase</keyword>
<dbReference type="Pfam" id="PF11127">
    <property type="entry name" value="YgaP-like_TM"/>
    <property type="match status" value="1"/>
</dbReference>
<dbReference type="InterPro" id="IPR021309">
    <property type="entry name" value="YgaP-like_TM"/>
</dbReference>
<evidence type="ECO:0000259" key="2">
    <source>
        <dbReference type="Pfam" id="PF11127"/>
    </source>
</evidence>
<feature type="transmembrane region" description="Helical" evidence="1">
    <location>
        <begin position="31"/>
        <end position="55"/>
    </location>
</feature>
<dbReference type="Proteomes" id="UP000064201">
    <property type="component" value="Chromosome"/>
</dbReference>
<dbReference type="OrthoDB" id="9799383at2"/>
<gene>
    <name evidence="3" type="ORF">TVD_07500</name>
</gene>
<dbReference type="AlphaFoldDB" id="A0A0G3G6X0"/>
<dbReference type="KEGG" id="tvr:TVD_07500"/>
<reference evidence="3 4" key="1">
    <citation type="submission" date="2015-04" db="EMBL/GenBank/DDBJ databases">
        <title>Complete Sequence for the Genome of the Thioalkalivibrio versutus D301.</title>
        <authorList>
            <person name="Mu T."/>
            <person name="Zhou J."/>
            <person name="Xu X."/>
        </authorList>
    </citation>
    <scope>NUCLEOTIDE SEQUENCE [LARGE SCALE GENOMIC DNA]</scope>
    <source>
        <strain evidence="3 4">D301</strain>
    </source>
</reference>
<evidence type="ECO:0000256" key="1">
    <source>
        <dbReference type="SAM" id="Phobius"/>
    </source>
</evidence>
<name>A0A0G3G6X0_9GAMM</name>
<keyword evidence="4" id="KW-1185">Reference proteome</keyword>
<accession>A0A0G3G6X0</accession>